<dbReference type="OrthoDB" id="5241784at2"/>
<dbReference type="GO" id="GO:0016020">
    <property type="term" value="C:membrane"/>
    <property type="evidence" value="ECO:0007669"/>
    <property type="project" value="InterPro"/>
</dbReference>
<keyword evidence="4" id="KW-1133">Transmembrane helix</keyword>
<feature type="transmembrane region" description="Helical" evidence="4">
    <location>
        <begin position="542"/>
        <end position="561"/>
    </location>
</feature>
<dbReference type="Proteomes" id="UP000316639">
    <property type="component" value="Unassembled WGS sequence"/>
</dbReference>
<feature type="transmembrane region" description="Helical" evidence="4">
    <location>
        <begin position="507"/>
        <end position="530"/>
    </location>
</feature>
<keyword evidence="3" id="KW-0902">Two-component regulatory system</keyword>
<comment type="caution">
    <text evidence="6">The sequence shown here is derived from an EMBL/GenBank/DDBJ whole genome shotgun (WGS) entry which is preliminary data.</text>
</comment>
<dbReference type="InterPro" id="IPR050482">
    <property type="entry name" value="Sensor_HK_TwoCompSys"/>
</dbReference>
<dbReference type="InterPro" id="IPR011712">
    <property type="entry name" value="Sig_transdc_His_kin_sub3_dim/P"/>
</dbReference>
<evidence type="ECO:0000256" key="4">
    <source>
        <dbReference type="SAM" id="Phobius"/>
    </source>
</evidence>
<dbReference type="PANTHER" id="PTHR24421:SF63">
    <property type="entry name" value="SENSOR HISTIDINE KINASE DESK"/>
    <property type="match status" value="1"/>
</dbReference>
<dbReference type="EMBL" id="VOBR01000018">
    <property type="protein sequence ID" value="TWP48871.1"/>
    <property type="molecule type" value="Genomic_DNA"/>
</dbReference>
<feature type="domain" description="Signal transduction histidine kinase subgroup 3 dimerisation and phosphoacceptor" evidence="5">
    <location>
        <begin position="207"/>
        <end position="271"/>
    </location>
</feature>
<feature type="domain" description="Signal transduction histidine kinase subgroup 3 dimerisation and phosphoacceptor" evidence="5">
    <location>
        <begin position="586"/>
        <end position="652"/>
    </location>
</feature>
<dbReference type="CDD" id="cd16917">
    <property type="entry name" value="HATPase_UhpB-NarQ-NarX-like"/>
    <property type="match status" value="2"/>
</dbReference>
<dbReference type="SUPFAM" id="SSF55874">
    <property type="entry name" value="ATPase domain of HSP90 chaperone/DNA topoisomerase II/histidine kinase"/>
    <property type="match status" value="2"/>
</dbReference>
<dbReference type="AlphaFoldDB" id="A0A563EQ37"/>
<dbReference type="Pfam" id="PF07730">
    <property type="entry name" value="HisKA_3"/>
    <property type="match status" value="2"/>
</dbReference>
<feature type="transmembrane region" description="Helical" evidence="4">
    <location>
        <begin position="131"/>
        <end position="153"/>
    </location>
</feature>
<feature type="transmembrane region" description="Helical" evidence="4">
    <location>
        <begin position="38"/>
        <end position="59"/>
    </location>
</feature>
<evidence type="ECO:0000313" key="7">
    <source>
        <dbReference type="Proteomes" id="UP000316639"/>
    </source>
</evidence>
<dbReference type="Gene3D" id="3.30.565.10">
    <property type="entry name" value="Histidine kinase-like ATPase, C-terminal domain"/>
    <property type="match status" value="2"/>
</dbReference>
<feature type="transmembrane region" description="Helical" evidence="4">
    <location>
        <begin position="448"/>
        <end position="465"/>
    </location>
</feature>
<feature type="transmembrane region" description="Helical" evidence="4">
    <location>
        <begin position="65"/>
        <end position="85"/>
    </location>
</feature>
<keyword evidence="7" id="KW-1185">Reference proteome</keyword>
<dbReference type="InterPro" id="IPR036890">
    <property type="entry name" value="HATPase_C_sf"/>
</dbReference>
<evidence type="ECO:0000256" key="2">
    <source>
        <dbReference type="ARBA" id="ARBA00022777"/>
    </source>
</evidence>
<feature type="transmembrane region" description="Helical" evidence="4">
    <location>
        <begin position="417"/>
        <end position="441"/>
    </location>
</feature>
<feature type="transmembrane region" description="Helical" evidence="4">
    <location>
        <begin position="97"/>
        <end position="116"/>
    </location>
</feature>
<accession>A0A563EQ37</accession>
<sequence>MAKSRTLRMGAVVARRLDSALGQESDSQGRAAGLAPRLALLVVTVVFAGFAVNAFQYVVVQGATFARVVPAGACLALMMVLQLGFFSRPGADVRGPLGYSALFVQALLTFVPMFFFHEAWTGMPGFLAGDALLVLRLGTGWVAFFAIAAVAGVIQSNLTGPGLEVVYIANLTMVIGLVVYGLSRLRSLVRELEDARSELAGLAVARERLRFARDLHDLLGFSLSAVTLKTELTHRLVPLQPKRAKQELDEILEVSRQALADVRAVASSYRELSLDDELASARSVLSAAEVVVDVHAGQGDVPPRVRTVLATVLREGVTNLLRHSKAENCSITVSRDDGAVCIEIVNDGVRDDVESEGHGNGISNLTQRVRALGGTLTARADDDTYRLHASIPLSGQENSPTTSEPHTEHGAVMAPRLGSLIATAVFTGYAISSIILTFAWLPDTTSRAVAIACILASLGLMLGFFSRPSASVRSPLGYALLCAQAVLTYLPMALFEHPLLGMPGYLAGASLLVLPARFGVPVFLLVMASAGGAHWLFEGSSINIVFGFIVTSNHGLVVFGLSRLRSMVQDLHDARTELAHLAVTKERLRFARDLHDLLGYSLSAITLKSELTHRLVERDPERAQQELSGILDISRQALADVRAVASSYREMSLDEETVSARALLAAANINVTLRFEPCELSSDVRTTLATVLREGVTNLLRHSKAANCEITLARSEDRLTMEIVNDGLLAVPPPSTNGGGSGIHNLTARVTNIGGTLVAGTTPDNTYRLQAEIPLH</sequence>
<evidence type="ECO:0000259" key="5">
    <source>
        <dbReference type="Pfam" id="PF07730"/>
    </source>
</evidence>
<dbReference type="GO" id="GO:0000155">
    <property type="term" value="F:phosphorelay sensor kinase activity"/>
    <property type="evidence" value="ECO:0007669"/>
    <property type="project" value="InterPro"/>
</dbReference>
<dbReference type="PANTHER" id="PTHR24421">
    <property type="entry name" value="NITRATE/NITRITE SENSOR PROTEIN NARX-RELATED"/>
    <property type="match status" value="1"/>
</dbReference>
<protein>
    <submittedName>
        <fullName evidence="6">Histidine kinase</fullName>
    </submittedName>
</protein>
<feature type="transmembrane region" description="Helical" evidence="4">
    <location>
        <begin position="165"/>
        <end position="183"/>
    </location>
</feature>
<dbReference type="GO" id="GO:0046983">
    <property type="term" value="F:protein dimerization activity"/>
    <property type="evidence" value="ECO:0007669"/>
    <property type="project" value="InterPro"/>
</dbReference>
<keyword evidence="4" id="KW-0812">Transmembrane</keyword>
<evidence type="ECO:0000256" key="1">
    <source>
        <dbReference type="ARBA" id="ARBA00022679"/>
    </source>
</evidence>
<name>A0A563EQ37_9PSEU</name>
<keyword evidence="4" id="KW-0472">Membrane</keyword>
<organism evidence="6 7">
    <name type="scientific">Lentzea tibetensis</name>
    <dbReference type="NCBI Taxonomy" id="2591470"/>
    <lineage>
        <taxon>Bacteria</taxon>
        <taxon>Bacillati</taxon>
        <taxon>Actinomycetota</taxon>
        <taxon>Actinomycetes</taxon>
        <taxon>Pseudonocardiales</taxon>
        <taxon>Pseudonocardiaceae</taxon>
        <taxon>Lentzea</taxon>
    </lineage>
</organism>
<evidence type="ECO:0000313" key="6">
    <source>
        <dbReference type="EMBL" id="TWP48871.1"/>
    </source>
</evidence>
<reference evidence="6 7" key="1">
    <citation type="submission" date="2019-07" db="EMBL/GenBank/DDBJ databases">
        <title>Lentzea xizangensis sp. nov., isolated from Qinghai-Tibetan Plateau Soils.</title>
        <authorList>
            <person name="Huang J."/>
        </authorList>
    </citation>
    <scope>NUCLEOTIDE SEQUENCE [LARGE SCALE GENOMIC DNA]</scope>
    <source>
        <strain evidence="6 7">FXJ1.1311</strain>
    </source>
</reference>
<evidence type="ECO:0000256" key="3">
    <source>
        <dbReference type="ARBA" id="ARBA00023012"/>
    </source>
</evidence>
<keyword evidence="1" id="KW-0808">Transferase</keyword>
<proteinExistence type="predicted"/>
<dbReference type="Gene3D" id="1.20.5.1930">
    <property type="match status" value="2"/>
</dbReference>
<gene>
    <name evidence="6" type="ORF">FKR81_26630</name>
</gene>
<keyword evidence="2 6" id="KW-0418">Kinase</keyword>